<dbReference type="EMBL" id="AGBA01000002">
    <property type="protein sequence ID" value="EGY79192.1"/>
    <property type="molecule type" value="Genomic_DNA"/>
</dbReference>
<dbReference type="HOGENOM" id="CLU_157946_0_0_11"/>
<dbReference type="PATRIC" id="fig|997355.3.peg.71"/>
<organism evidence="1 2">
    <name type="scientific">Cutibacterium avidum ATCC 25577</name>
    <dbReference type="NCBI Taxonomy" id="997355"/>
    <lineage>
        <taxon>Bacteria</taxon>
        <taxon>Bacillati</taxon>
        <taxon>Actinomycetota</taxon>
        <taxon>Actinomycetes</taxon>
        <taxon>Propionibacteriales</taxon>
        <taxon>Propionibacteriaceae</taxon>
        <taxon>Cutibacterium</taxon>
    </lineage>
</organism>
<protein>
    <submittedName>
        <fullName evidence="1">Uncharacterized protein</fullName>
    </submittedName>
</protein>
<accession>G4CU65</accession>
<evidence type="ECO:0000313" key="1">
    <source>
        <dbReference type="EMBL" id="EGY79192.1"/>
    </source>
</evidence>
<dbReference type="RefSeq" id="WP_004808634.1">
    <property type="nucleotide sequence ID" value="NZ_JH165054.1"/>
</dbReference>
<comment type="caution">
    <text evidence="1">The sequence shown here is derived from an EMBL/GenBank/DDBJ whole genome shotgun (WGS) entry which is preliminary data.</text>
</comment>
<evidence type="ECO:0000313" key="2">
    <source>
        <dbReference type="Proteomes" id="UP000005332"/>
    </source>
</evidence>
<gene>
    <name evidence="1" type="ORF">HMPREF9153_0071</name>
</gene>
<reference evidence="1 2" key="1">
    <citation type="submission" date="2011-06" db="EMBL/GenBank/DDBJ databases">
        <authorList>
            <person name="Muzny D."/>
            <person name="Qin X."/>
            <person name="Deng J."/>
            <person name="Jiang H."/>
            <person name="Liu Y."/>
            <person name="Qu J."/>
            <person name="Song X.-Z."/>
            <person name="Zhang L."/>
            <person name="Thornton R."/>
            <person name="Coyle M."/>
            <person name="Francisco L."/>
            <person name="Jackson L."/>
            <person name="Javaid M."/>
            <person name="Korchina V."/>
            <person name="Kovar C."/>
            <person name="Mata R."/>
            <person name="Mathew T."/>
            <person name="Ngo R."/>
            <person name="Nguyen L."/>
            <person name="Nguyen N."/>
            <person name="Okwuonu G."/>
            <person name="Ongeri F."/>
            <person name="Pham C."/>
            <person name="Simmons D."/>
            <person name="Wilczek-Boney K."/>
            <person name="Hale W."/>
            <person name="Jakkamsetti A."/>
            <person name="Pham P."/>
            <person name="Ruth R."/>
            <person name="San Lucas F."/>
            <person name="Warren J."/>
            <person name="Zhang J."/>
            <person name="Zhao Z."/>
            <person name="Zhou C."/>
            <person name="Zhu D."/>
            <person name="Lee S."/>
            <person name="Bess C."/>
            <person name="Blankenburg K."/>
            <person name="Forbes L."/>
            <person name="Fu Q."/>
            <person name="Gubbala S."/>
            <person name="Hirani K."/>
            <person name="Jayaseelan J.C."/>
            <person name="Lara F."/>
            <person name="Munidasa M."/>
            <person name="Palculict T."/>
            <person name="Patil S."/>
            <person name="Pu L.-L."/>
            <person name="Saada N."/>
            <person name="Tang L."/>
            <person name="Weissenberger G."/>
            <person name="Zhu Y."/>
            <person name="Hemphill L."/>
            <person name="Shang Y."/>
            <person name="Youmans B."/>
            <person name="Ayvaz T."/>
            <person name="Ross M."/>
            <person name="Santibanez J."/>
            <person name="Aqrawi P."/>
            <person name="Gross S."/>
            <person name="Joshi V."/>
            <person name="Fowler G."/>
            <person name="Nazareth L."/>
            <person name="Reid J."/>
            <person name="Worley K."/>
            <person name="Petrosino J."/>
            <person name="Highlander S."/>
            <person name="Gibbs R."/>
        </authorList>
    </citation>
    <scope>NUCLEOTIDE SEQUENCE [LARGE SCALE GENOMIC DNA]</scope>
    <source>
        <strain evidence="1 2">ATCC 25577</strain>
    </source>
</reference>
<dbReference type="Proteomes" id="UP000005332">
    <property type="component" value="Unassembled WGS sequence"/>
</dbReference>
<name>G4CU65_9ACTN</name>
<proteinExistence type="predicted"/>
<dbReference type="AlphaFoldDB" id="G4CU65"/>
<sequence>MADQMVLKTQQWLNATFGNKTGFGSVEETGNTGWDTINALIRALQIELGITATANNFGTGTQTRFTNRWPDGIKQTNDESNVHGIIQGALWCKGYRAEYGGITLQFTDHVADSIVALKSDIGIGGTSFHDRP</sequence>
<keyword evidence="2" id="KW-1185">Reference proteome</keyword>